<dbReference type="STRING" id="407821.A0A087SW02"/>
<dbReference type="OrthoDB" id="1932706at2759"/>
<accession>A0A087SW02</accession>
<dbReference type="InterPro" id="IPR021950">
    <property type="entry name" value="Spt20"/>
</dbReference>
<dbReference type="GO" id="GO:0000124">
    <property type="term" value="C:SAGA complex"/>
    <property type="evidence" value="ECO:0007669"/>
    <property type="project" value="InterPro"/>
</dbReference>
<evidence type="ECO:0000259" key="2">
    <source>
        <dbReference type="Pfam" id="PF12090"/>
    </source>
</evidence>
<dbReference type="PANTHER" id="PTHR13526:SF8">
    <property type="entry name" value="TRANSCRIPTION FACTOR SPT20 HOMOLOG"/>
    <property type="match status" value="1"/>
</dbReference>
<protein>
    <submittedName>
        <fullName evidence="3">Protein FAM48A</fullName>
    </submittedName>
</protein>
<proteinExistence type="inferred from homology"/>
<dbReference type="AlphaFoldDB" id="A0A087SW02"/>
<organism evidence="3 4">
    <name type="scientific">Stegodyphus mimosarum</name>
    <name type="common">African social velvet spider</name>
    <dbReference type="NCBI Taxonomy" id="407821"/>
    <lineage>
        <taxon>Eukaryota</taxon>
        <taxon>Metazoa</taxon>
        <taxon>Ecdysozoa</taxon>
        <taxon>Arthropoda</taxon>
        <taxon>Chelicerata</taxon>
        <taxon>Arachnida</taxon>
        <taxon>Araneae</taxon>
        <taxon>Araneomorphae</taxon>
        <taxon>Entelegynae</taxon>
        <taxon>Eresoidea</taxon>
        <taxon>Eresidae</taxon>
        <taxon>Stegodyphus</taxon>
    </lineage>
</organism>
<sequence length="417" mass="47697">MDCSLLKKLVQKENLNYLVISLYDIATGYTFSLKNPYVERFVCHKSYEDSSILDFIDSEEIPYDFLDLLMEYPHNLFYDGYCIAEIRDFKGSVNKYPVRSSFLLLKPTNQTIMGDVRMLTYGNNWTKEEELDVEAQLLLENSGPLCLDPDVAVSIITNSIEYYKNPFASQSLRILAKIRRKFALKQISHEKYLAPVETKLLDFIEENELPSVGKEISLKDDVFKYENPPLIESVPHSIAPYLKRRILKGVGDSNSVFSLRPIEVEEFVFEYETLKDGDVQIMRDKLVITQTPHDGFYHGILHPCEKAHSRNSKNFFCLGSRSNLDLYICQLTRTLSDSFSRYIKVLHRGLESSSAKMNGEEIEGYVVFTAGIKLSEDSEDDSQIMDMSVGNEQISVHPSHAININPSGSTELEYSSK</sequence>
<comment type="similarity">
    <text evidence="1">Belongs to the SPT20 family.</text>
</comment>
<dbReference type="InterPro" id="IPR046468">
    <property type="entry name" value="Spt20-like_SEP"/>
</dbReference>
<name>A0A087SW02_STEMI</name>
<dbReference type="OMA" id="CGRIYHI"/>
<evidence type="ECO:0000313" key="4">
    <source>
        <dbReference type="Proteomes" id="UP000054359"/>
    </source>
</evidence>
<reference evidence="3 4" key="1">
    <citation type="submission" date="2013-11" db="EMBL/GenBank/DDBJ databases">
        <title>Genome sequencing of Stegodyphus mimosarum.</title>
        <authorList>
            <person name="Bechsgaard J."/>
        </authorList>
    </citation>
    <scope>NUCLEOTIDE SEQUENCE [LARGE SCALE GENOMIC DNA]</scope>
</reference>
<gene>
    <name evidence="3" type="ORF">X975_02304</name>
</gene>
<dbReference type="Pfam" id="PF12090">
    <property type="entry name" value="Spt20_SEP"/>
    <property type="match status" value="1"/>
</dbReference>
<dbReference type="PANTHER" id="PTHR13526">
    <property type="entry name" value="TRANSCRIPTION FACTOR SPT20 HOMOLOG"/>
    <property type="match status" value="1"/>
</dbReference>
<dbReference type="GO" id="GO:0006357">
    <property type="term" value="P:regulation of transcription by RNA polymerase II"/>
    <property type="evidence" value="ECO:0007669"/>
    <property type="project" value="TreeGrafter"/>
</dbReference>
<feature type="domain" description="Spt20-like SEP" evidence="2">
    <location>
        <begin position="17"/>
        <end position="154"/>
    </location>
</feature>
<keyword evidence="4" id="KW-1185">Reference proteome</keyword>
<evidence type="ECO:0000313" key="3">
    <source>
        <dbReference type="EMBL" id="KFM57041.1"/>
    </source>
</evidence>
<evidence type="ECO:0000256" key="1">
    <source>
        <dbReference type="ARBA" id="ARBA00009112"/>
    </source>
</evidence>
<dbReference type="EMBL" id="KK112201">
    <property type="protein sequence ID" value="KFM57041.1"/>
    <property type="molecule type" value="Genomic_DNA"/>
</dbReference>
<feature type="non-terminal residue" evidence="3">
    <location>
        <position position="417"/>
    </location>
</feature>
<dbReference type="GO" id="GO:0003712">
    <property type="term" value="F:transcription coregulator activity"/>
    <property type="evidence" value="ECO:0007669"/>
    <property type="project" value="InterPro"/>
</dbReference>
<dbReference type="Proteomes" id="UP000054359">
    <property type="component" value="Unassembled WGS sequence"/>
</dbReference>